<dbReference type="AlphaFoldDB" id="A0A1D8U2H7"/>
<feature type="domain" description="Response regulatory" evidence="3">
    <location>
        <begin position="4"/>
        <end position="119"/>
    </location>
</feature>
<dbReference type="Proteomes" id="UP000177870">
    <property type="component" value="Chromosome"/>
</dbReference>
<dbReference type="PANTHER" id="PTHR44591">
    <property type="entry name" value="STRESS RESPONSE REGULATOR PROTEIN 1"/>
    <property type="match status" value="1"/>
</dbReference>
<evidence type="ECO:0000256" key="2">
    <source>
        <dbReference type="PROSITE-ProRule" id="PRU00169"/>
    </source>
</evidence>
<dbReference type="GO" id="GO:0000160">
    <property type="term" value="P:phosphorelay signal transduction system"/>
    <property type="evidence" value="ECO:0007669"/>
    <property type="project" value="InterPro"/>
</dbReference>
<evidence type="ECO:0000259" key="3">
    <source>
        <dbReference type="PROSITE" id="PS50110"/>
    </source>
</evidence>
<dbReference type="InterPro" id="IPR011006">
    <property type="entry name" value="CheY-like_superfamily"/>
</dbReference>
<dbReference type="SUPFAM" id="SSF52172">
    <property type="entry name" value="CheY-like"/>
    <property type="match status" value="1"/>
</dbReference>
<sequence length="121" mass="13984">MVQKILFIEDDDFNREVITEYLQLQGYDVCALPHGLTIKRELADFQPDLILLDLKLPEVDGFTLIEKLKKSQWATIPIVILSAYSFPADKKRALRLGARRYLVKPALLREIEQAIEEEITN</sequence>
<dbReference type="Gene3D" id="3.40.50.2300">
    <property type="match status" value="1"/>
</dbReference>
<accession>A0A1D8U2H7</accession>
<dbReference type="STRING" id="1458985.BJP34_34755"/>
<feature type="modified residue" description="4-aspartylphosphate" evidence="2">
    <location>
        <position position="53"/>
    </location>
</feature>
<dbReference type="RefSeq" id="WP_070396272.1">
    <property type="nucleotide sequence ID" value="NZ_CP017599.1"/>
</dbReference>
<dbReference type="CDD" id="cd17574">
    <property type="entry name" value="REC_OmpR"/>
    <property type="match status" value="1"/>
</dbReference>
<name>A0A1D8U2H7_9CYAN</name>
<dbReference type="InterPro" id="IPR001789">
    <property type="entry name" value="Sig_transdc_resp-reg_receiver"/>
</dbReference>
<evidence type="ECO:0000313" key="5">
    <source>
        <dbReference type="Proteomes" id="UP000177870"/>
    </source>
</evidence>
<evidence type="ECO:0000256" key="1">
    <source>
        <dbReference type="ARBA" id="ARBA00022553"/>
    </source>
</evidence>
<dbReference type="PANTHER" id="PTHR44591:SF3">
    <property type="entry name" value="RESPONSE REGULATORY DOMAIN-CONTAINING PROTEIN"/>
    <property type="match status" value="1"/>
</dbReference>
<dbReference type="EMBL" id="CP017599">
    <property type="protein sequence ID" value="AOX03906.1"/>
    <property type="molecule type" value="Genomic_DNA"/>
</dbReference>
<organism evidence="4 5">
    <name type="scientific">Moorena producens PAL-8-15-08-1</name>
    <dbReference type="NCBI Taxonomy" id="1458985"/>
    <lineage>
        <taxon>Bacteria</taxon>
        <taxon>Bacillati</taxon>
        <taxon>Cyanobacteriota</taxon>
        <taxon>Cyanophyceae</taxon>
        <taxon>Coleofasciculales</taxon>
        <taxon>Coleofasciculaceae</taxon>
        <taxon>Moorena</taxon>
    </lineage>
</organism>
<dbReference type="KEGG" id="mpro:BJP34_34755"/>
<reference evidence="5" key="1">
    <citation type="submission" date="2016-10" db="EMBL/GenBank/DDBJ databases">
        <title>Comparative genomics uncovers the prolific and rare metabolic potential of the cyanobacterial genus Moorea.</title>
        <authorList>
            <person name="Leao T."/>
            <person name="Castelao G."/>
            <person name="Korobeynikov A."/>
            <person name="Monroe E.A."/>
            <person name="Podell S."/>
            <person name="Glukhov E."/>
            <person name="Allen E."/>
            <person name="Gerwick W.H."/>
            <person name="Gerwick L."/>
        </authorList>
    </citation>
    <scope>NUCLEOTIDE SEQUENCE [LARGE SCALE GENOMIC DNA]</scope>
    <source>
        <strain evidence="5">PAL-8-15-08-1</strain>
    </source>
</reference>
<dbReference type="OrthoDB" id="530684at2"/>
<protein>
    <submittedName>
        <fullName evidence="4">Response regulator</fullName>
    </submittedName>
</protein>
<gene>
    <name evidence="4" type="ORF">BJP34_34755</name>
</gene>
<evidence type="ECO:0000313" key="4">
    <source>
        <dbReference type="EMBL" id="AOX03906.1"/>
    </source>
</evidence>
<dbReference type="PROSITE" id="PS50110">
    <property type="entry name" value="RESPONSE_REGULATORY"/>
    <property type="match status" value="1"/>
</dbReference>
<proteinExistence type="predicted"/>
<keyword evidence="1 2" id="KW-0597">Phosphoprotein</keyword>
<dbReference type="Pfam" id="PF00072">
    <property type="entry name" value="Response_reg"/>
    <property type="match status" value="1"/>
</dbReference>
<dbReference type="InterPro" id="IPR050595">
    <property type="entry name" value="Bact_response_regulator"/>
</dbReference>
<dbReference type="SMART" id="SM00448">
    <property type="entry name" value="REC"/>
    <property type="match status" value="1"/>
</dbReference>